<gene>
    <name evidence="6" type="ORF">QBC35DRAFT_389379</name>
</gene>
<dbReference type="InterPro" id="IPR013595">
    <property type="entry name" value="Pept_S33_TAP-like_C"/>
</dbReference>
<comment type="caution">
    <text evidence="6">The sequence shown here is derived from an EMBL/GenBank/DDBJ whole genome shotgun (WGS) entry which is preliminary data.</text>
</comment>
<evidence type="ECO:0000256" key="2">
    <source>
        <dbReference type="ARBA" id="ARBA00022801"/>
    </source>
</evidence>
<evidence type="ECO:0000256" key="1">
    <source>
        <dbReference type="ARBA" id="ARBA00010088"/>
    </source>
</evidence>
<comment type="similarity">
    <text evidence="1">Belongs to the peptidase S33 family.</text>
</comment>
<dbReference type="InterPro" id="IPR051601">
    <property type="entry name" value="Serine_prot/Carboxylest_S33"/>
</dbReference>
<dbReference type="GO" id="GO:0016787">
    <property type="term" value="F:hydrolase activity"/>
    <property type="evidence" value="ECO:0007669"/>
    <property type="project" value="UniProtKB-KW"/>
</dbReference>
<feature type="domain" description="AB hydrolase-1" evidence="4">
    <location>
        <begin position="97"/>
        <end position="304"/>
    </location>
</feature>
<accession>A0AAN6WNN5</accession>
<proteinExistence type="inferred from homology"/>
<dbReference type="InterPro" id="IPR000073">
    <property type="entry name" value="AB_hydrolase_1"/>
</dbReference>
<dbReference type="EMBL" id="MU864448">
    <property type="protein sequence ID" value="KAK4185493.1"/>
    <property type="molecule type" value="Genomic_DNA"/>
</dbReference>
<keyword evidence="2" id="KW-0378">Hydrolase</keyword>
<dbReference type="Pfam" id="PF08386">
    <property type="entry name" value="Abhydrolase_4"/>
    <property type="match status" value="1"/>
</dbReference>
<evidence type="ECO:0000313" key="7">
    <source>
        <dbReference type="Proteomes" id="UP001302126"/>
    </source>
</evidence>
<feature type="region of interest" description="Disordered" evidence="3">
    <location>
        <begin position="17"/>
        <end position="39"/>
    </location>
</feature>
<reference evidence="6" key="1">
    <citation type="journal article" date="2023" name="Mol. Phylogenet. Evol.">
        <title>Genome-scale phylogeny and comparative genomics of the fungal order Sordariales.</title>
        <authorList>
            <person name="Hensen N."/>
            <person name="Bonometti L."/>
            <person name="Westerberg I."/>
            <person name="Brannstrom I.O."/>
            <person name="Guillou S."/>
            <person name="Cros-Aarteil S."/>
            <person name="Calhoun S."/>
            <person name="Haridas S."/>
            <person name="Kuo A."/>
            <person name="Mondo S."/>
            <person name="Pangilinan J."/>
            <person name="Riley R."/>
            <person name="LaButti K."/>
            <person name="Andreopoulos B."/>
            <person name="Lipzen A."/>
            <person name="Chen C."/>
            <person name="Yan M."/>
            <person name="Daum C."/>
            <person name="Ng V."/>
            <person name="Clum A."/>
            <person name="Steindorff A."/>
            <person name="Ohm R.A."/>
            <person name="Martin F."/>
            <person name="Silar P."/>
            <person name="Natvig D.O."/>
            <person name="Lalanne C."/>
            <person name="Gautier V."/>
            <person name="Ament-Velasquez S.L."/>
            <person name="Kruys A."/>
            <person name="Hutchinson M.I."/>
            <person name="Powell A.J."/>
            <person name="Barry K."/>
            <person name="Miller A.N."/>
            <person name="Grigoriev I.V."/>
            <person name="Debuchy R."/>
            <person name="Gladieux P."/>
            <person name="Hiltunen Thoren M."/>
            <person name="Johannesson H."/>
        </authorList>
    </citation>
    <scope>NUCLEOTIDE SEQUENCE</scope>
    <source>
        <strain evidence="6">PSN309</strain>
    </source>
</reference>
<dbReference type="Gene3D" id="3.40.50.1820">
    <property type="entry name" value="alpha/beta hydrolase"/>
    <property type="match status" value="1"/>
</dbReference>
<dbReference type="AlphaFoldDB" id="A0AAN6WNN5"/>
<dbReference type="Proteomes" id="UP001302126">
    <property type="component" value="Unassembled WGS sequence"/>
</dbReference>
<keyword evidence="7" id="KW-1185">Reference proteome</keyword>
<evidence type="ECO:0000313" key="6">
    <source>
        <dbReference type="EMBL" id="KAK4185493.1"/>
    </source>
</evidence>
<evidence type="ECO:0000259" key="5">
    <source>
        <dbReference type="Pfam" id="PF08386"/>
    </source>
</evidence>
<evidence type="ECO:0000259" key="4">
    <source>
        <dbReference type="Pfam" id="PF00561"/>
    </source>
</evidence>
<feature type="domain" description="Peptidase S33 tripeptidyl aminopeptidase-like C-terminal" evidence="5">
    <location>
        <begin position="460"/>
        <end position="566"/>
    </location>
</feature>
<dbReference type="InterPro" id="IPR029058">
    <property type="entry name" value="AB_hydrolase_fold"/>
</dbReference>
<evidence type="ECO:0000256" key="3">
    <source>
        <dbReference type="SAM" id="MobiDB-lite"/>
    </source>
</evidence>
<name>A0AAN6WNN5_9PEZI</name>
<dbReference type="Pfam" id="PF00561">
    <property type="entry name" value="Abhydrolase_1"/>
    <property type="match status" value="1"/>
</dbReference>
<reference evidence="6" key="2">
    <citation type="submission" date="2023-05" db="EMBL/GenBank/DDBJ databases">
        <authorList>
            <consortium name="Lawrence Berkeley National Laboratory"/>
            <person name="Steindorff A."/>
            <person name="Hensen N."/>
            <person name="Bonometti L."/>
            <person name="Westerberg I."/>
            <person name="Brannstrom I.O."/>
            <person name="Guillou S."/>
            <person name="Cros-Aarteil S."/>
            <person name="Calhoun S."/>
            <person name="Haridas S."/>
            <person name="Kuo A."/>
            <person name="Mondo S."/>
            <person name="Pangilinan J."/>
            <person name="Riley R."/>
            <person name="Labutti K."/>
            <person name="Andreopoulos B."/>
            <person name="Lipzen A."/>
            <person name="Chen C."/>
            <person name="Yanf M."/>
            <person name="Daum C."/>
            <person name="Ng V."/>
            <person name="Clum A."/>
            <person name="Ohm R."/>
            <person name="Martin F."/>
            <person name="Silar P."/>
            <person name="Natvig D."/>
            <person name="Lalanne C."/>
            <person name="Gautier V."/>
            <person name="Ament-Velasquez S.L."/>
            <person name="Kruys A."/>
            <person name="Hutchinson M.I."/>
            <person name="Powell A.J."/>
            <person name="Barry K."/>
            <person name="Miller A.N."/>
            <person name="Grigoriev I.V."/>
            <person name="Debuchy R."/>
            <person name="Gladieux P."/>
            <person name="Thoren M.H."/>
            <person name="Johannesson H."/>
        </authorList>
    </citation>
    <scope>NUCLEOTIDE SEQUENCE</scope>
    <source>
        <strain evidence="6">PSN309</strain>
    </source>
</reference>
<organism evidence="6 7">
    <name type="scientific">Podospora australis</name>
    <dbReference type="NCBI Taxonomy" id="1536484"/>
    <lineage>
        <taxon>Eukaryota</taxon>
        <taxon>Fungi</taxon>
        <taxon>Dikarya</taxon>
        <taxon>Ascomycota</taxon>
        <taxon>Pezizomycotina</taxon>
        <taxon>Sordariomycetes</taxon>
        <taxon>Sordariomycetidae</taxon>
        <taxon>Sordariales</taxon>
        <taxon>Podosporaceae</taxon>
        <taxon>Podospora</taxon>
    </lineage>
</organism>
<protein>
    <submittedName>
        <fullName evidence="6">TAP-like protein-domain-containing protein</fullName>
    </submittedName>
</protein>
<sequence length="651" mass="71990">MPTHISRLHELWIGTDTRHSNDTQYGKPDSDPNNPWPDITPSKDLNWTPCYQTLNPRFHCARLTVPMDYHSDPSVGEVHIALVLLPSANSSSSQRQPLLLNPGGPGGSGTRIALTDAAILQSKVFGPDQPIIGFDPRGVGYTTPRADCWARRPPACKDCEDDVAGGYMHRVEWENSLLGYGLLNSSDTSLQFLELAERGVNSLCKNKFAAEGPGGKILKYAATEFVARDMLSMVHAWDRYASTPEEEPLKGKLVYWGFSYGTILGNTFAKMFPDKVGRVILDGVVHLGQYREAFWRESLMDTDKILGKFFNYCADAGDKCALYRAGDTKGGKEVEGRYYSVLESLKSNPVTFTHPQYLYPVILKQELVRMIAFGALKIPMQAFPGLAFVLNLIYEGRHEELSNLFLDTQLVCLMPGSLAGQSLVGDAQRAIMCSDKVKPVNLTLAEFKRGYEDMASYSQFADIWAGLMLQCNGWDISSTSSSSAIPSSPDPESLQSKQIETSFPILFLSNTYDPVTPLKSAVKMALGFKDAGLLELKAEGHCTTATVSLCTAKAVRDYVLHGKVPSPPVVHGKNYLGGKWTTCEADEVPWRPADVASLGDNKEERDLVEGFRSLRHGLGEMMGSQFHPQHAGGEWRKSEDFLLRAREMFMV</sequence>
<dbReference type="SUPFAM" id="SSF53474">
    <property type="entry name" value="alpha/beta-Hydrolases"/>
    <property type="match status" value="1"/>
</dbReference>
<dbReference type="PANTHER" id="PTHR43248:SF25">
    <property type="entry name" value="AB HYDROLASE-1 DOMAIN-CONTAINING PROTEIN-RELATED"/>
    <property type="match status" value="1"/>
</dbReference>
<dbReference type="PANTHER" id="PTHR43248">
    <property type="entry name" value="2-SUCCINYL-6-HYDROXY-2,4-CYCLOHEXADIENE-1-CARBOXYLATE SYNTHASE"/>
    <property type="match status" value="1"/>
</dbReference>